<keyword evidence="6" id="KW-0520">NAD</keyword>
<dbReference type="GO" id="GO:0003954">
    <property type="term" value="F:NADH dehydrogenase activity"/>
    <property type="evidence" value="ECO:0007669"/>
    <property type="project" value="TreeGrafter"/>
</dbReference>
<dbReference type="AlphaFoldDB" id="A0AAN9M995"/>
<gene>
    <name evidence="8" type="ORF">VNO80_23139</name>
</gene>
<comment type="caution">
    <text evidence="8">The sequence shown here is derived from an EMBL/GenBank/DDBJ whole genome shotgun (WGS) entry which is preliminary data.</text>
</comment>
<reference evidence="8 9" key="1">
    <citation type="submission" date="2024-01" db="EMBL/GenBank/DDBJ databases">
        <title>The genomes of 5 underutilized Papilionoideae crops provide insights into root nodulation and disease resistanc.</title>
        <authorList>
            <person name="Jiang F."/>
        </authorList>
    </citation>
    <scope>NUCLEOTIDE SEQUENCE [LARGE SCALE GENOMIC DNA]</scope>
    <source>
        <strain evidence="8">JINMINGXINNONG_FW02</strain>
        <tissue evidence="8">Leaves</tissue>
    </source>
</reference>
<evidence type="ECO:0008006" key="10">
    <source>
        <dbReference type="Google" id="ProtNLM"/>
    </source>
</evidence>
<organism evidence="8 9">
    <name type="scientific">Phaseolus coccineus</name>
    <name type="common">Scarlet runner bean</name>
    <name type="synonym">Phaseolus multiflorus</name>
    <dbReference type="NCBI Taxonomy" id="3886"/>
    <lineage>
        <taxon>Eukaryota</taxon>
        <taxon>Viridiplantae</taxon>
        <taxon>Streptophyta</taxon>
        <taxon>Embryophyta</taxon>
        <taxon>Tracheophyta</taxon>
        <taxon>Spermatophyta</taxon>
        <taxon>Magnoliopsida</taxon>
        <taxon>eudicotyledons</taxon>
        <taxon>Gunneridae</taxon>
        <taxon>Pentapetalae</taxon>
        <taxon>rosids</taxon>
        <taxon>fabids</taxon>
        <taxon>Fabales</taxon>
        <taxon>Fabaceae</taxon>
        <taxon>Papilionoideae</taxon>
        <taxon>50 kb inversion clade</taxon>
        <taxon>NPAAA clade</taxon>
        <taxon>indigoferoid/millettioid clade</taxon>
        <taxon>Phaseoleae</taxon>
        <taxon>Phaseolus</taxon>
    </lineage>
</organism>
<protein>
    <recommendedName>
        <fullName evidence="10">NADH-ubiquinone oxidoreductase chain 1</fullName>
    </recommendedName>
</protein>
<evidence type="ECO:0000256" key="7">
    <source>
        <dbReference type="SAM" id="MobiDB-lite"/>
    </source>
</evidence>
<comment type="similarity">
    <text evidence="2 6">Belongs to the complex I subunit 1 family.</text>
</comment>
<dbReference type="GO" id="GO:0005886">
    <property type="term" value="C:plasma membrane"/>
    <property type="evidence" value="ECO:0007669"/>
    <property type="project" value="UniProtKB-SubCell"/>
</dbReference>
<proteinExistence type="inferred from homology"/>
<dbReference type="Proteomes" id="UP001374584">
    <property type="component" value="Unassembled WGS sequence"/>
</dbReference>
<dbReference type="PANTHER" id="PTHR11432">
    <property type="entry name" value="NADH DEHYDROGENASE SUBUNIT 1"/>
    <property type="match status" value="1"/>
</dbReference>
<evidence type="ECO:0000256" key="5">
    <source>
        <dbReference type="ARBA" id="ARBA00023136"/>
    </source>
</evidence>
<dbReference type="PROSITE" id="PS00668">
    <property type="entry name" value="COMPLEX1_ND1_2"/>
    <property type="match status" value="1"/>
</dbReference>
<sequence length="460" mass="51493">MVRRMDEKKEQALLSEGKRIKEKSIKVFRRLQALFQRRAWIPLAPLFHRHVSRRCLHSSVQSGIKFFFSGSVRRDKREMLSISKKQIPPPLMFPRSTYRGIEREDRGPEQVGLGYRAVSARVWIREGNRSDVPLTQPGNGPEGTAAWGMSASRRKAHFSFLVIGRADLSDQGPGHKGPGTIQVRRTPEVTAMSRNLTHRPKRRANTRTTPGYKPGQPMSSIRRCRPFSFRGSPRQRKGLKVMAHSASDLERGASIVPIGWVVRGSCRFLEVACQPRFPSLKTMLLTNLNGRLPWAPERNQPSLFQKALLGRRCLFTSLGQCSKHESVTPPSPILSHRQRLGKRGRATCRETCTCGSGRGPRYTVLICVGPRNSSEIVMAQKQIWSGIPLFPVLVMFFISRLAETNRAPFDLPEAEAESVAGYNVEYARDAILNSPLLAEANVPGSRGLILTETRGGSLPT</sequence>
<keyword evidence="9" id="KW-1185">Reference proteome</keyword>
<evidence type="ECO:0000256" key="2">
    <source>
        <dbReference type="ARBA" id="ARBA00010535"/>
    </source>
</evidence>
<dbReference type="GO" id="GO:0009060">
    <property type="term" value="P:aerobic respiration"/>
    <property type="evidence" value="ECO:0007669"/>
    <property type="project" value="TreeGrafter"/>
</dbReference>
<dbReference type="Pfam" id="PF00146">
    <property type="entry name" value="NADHdh"/>
    <property type="match status" value="1"/>
</dbReference>
<keyword evidence="3 6" id="KW-0812">Transmembrane</keyword>
<dbReference type="InterPro" id="IPR018086">
    <property type="entry name" value="NADH_UbQ_OxRdtase_su1_CS"/>
</dbReference>
<comment type="subcellular location">
    <subcellularLocation>
        <location evidence="6">Cell membrane</location>
        <topology evidence="6">Multi-pass membrane protein</topology>
    </subcellularLocation>
    <subcellularLocation>
        <location evidence="1">Membrane</location>
        <topology evidence="1">Multi-pass membrane protein</topology>
    </subcellularLocation>
</comment>
<evidence type="ECO:0000313" key="9">
    <source>
        <dbReference type="Proteomes" id="UP001374584"/>
    </source>
</evidence>
<evidence type="ECO:0000256" key="3">
    <source>
        <dbReference type="ARBA" id="ARBA00022692"/>
    </source>
</evidence>
<evidence type="ECO:0000256" key="6">
    <source>
        <dbReference type="RuleBase" id="RU000471"/>
    </source>
</evidence>
<evidence type="ECO:0000256" key="4">
    <source>
        <dbReference type="ARBA" id="ARBA00022989"/>
    </source>
</evidence>
<accession>A0AAN9M995</accession>
<dbReference type="InterPro" id="IPR001694">
    <property type="entry name" value="NADH_UbQ_OxRdtase_su1/FPO"/>
</dbReference>
<keyword evidence="5" id="KW-0472">Membrane</keyword>
<evidence type="ECO:0000256" key="1">
    <source>
        <dbReference type="ARBA" id="ARBA00004141"/>
    </source>
</evidence>
<keyword evidence="4" id="KW-1133">Transmembrane helix</keyword>
<feature type="region of interest" description="Disordered" evidence="7">
    <location>
        <begin position="202"/>
        <end position="236"/>
    </location>
</feature>
<dbReference type="EMBL" id="JAYMYR010000008">
    <property type="protein sequence ID" value="KAK7348579.1"/>
    <property type="molecule type" value="Genomic_DNA"/>
</dbReference>
<evidence type="ECO:0000313" key="8">
    <source>
        <dbReference type="EMBL" id="KAK7348579.1"/>
    </source>
</evidence>
<name>A0AAN9M995_PHACN</name>
<dbReference type="PANTHER" id="PTHR11432:SF3">
    <property type="entry name" value="NADH-UBIQUINONE OXIDOREDUCTASE CHAIN 1"/>
    <property type="match status" value="1"/>
</dbReference>